<comment type="similarity">
    <text evidence="2 9">Belongs to the CRISPR-associated endoribonuclease Cas2 protein family.</text>
</comment>
<keyword evidence="4 9" id="KW-0479">Metal-binding</keyword>
<dbReference type="NCBIfam" id="TIGR01573">
    <property type="entry name" value="cas2"/>
    <property type="match status" value="1"/>
</dbReference>
<organism evidence="10 11">
    <name type="scientific">Pseudoleptotrichia goodfellowii</name>
    <dbReference type="NCBI Taxonomy" id="157692"/>
    <lineage>
        <taxon>Bacteria</taxon>
        <taxon>Fusobacteriati</taxon>
        <taxon>Fusobacteriota</taxon>
        <taxon>Fusobacteriia</taxon>
        <taxon>Fusobacteriales</taxon>
        <taxon>Leptotrichiaceae</taxon>
        <taxon>Pseudoleptotrichia</taxon>
    </lineage>
</organism>
<dbReference type="Pfam" id="PF09827">
    <property type="entry name" value="CRISPR_Cas2"/>
    <property type="match status" value="1"/>
</dbReference>
<dbReference type="SUPFAM" id="SSF143430">
    <property type="entry name" value="TTP0101/SSO1404-like"/>
    <property type="match status" value="1"/>
</dbReference>
<comment type="function">
    <text evidence="9">CRISPR (clustered regularly interspaced short palindromic repeat), is an adaptive immune system that provides protection against mobile genetic elements (viruses, transposable elements and conjugative plasmids). CRISPR clusters contain sequences complementary to antecedent mobile elements and target invading nucleic acids. CRISPR clusters are transcribed and processed into CRISPR RNA (crRNA). Functions as a ssRNA-specific endoribonuclease. Involved in the integration of spacer DNA into the CRISPR cassette.</text>
</comment>
<dbReference type="Proteomes" id="UP000321606">
    <property type="component" value="Chromosome"/>
</dbReference>
<dbReference type="InterPro" id="IPR019199">
    <property type="entry name" value="Virulence_VapD/CRISPR_Cas2"/>
</dbReference>
<gene>
    <name evidence="9 10" type="primary">cas2</name>
    <name evidence="10" type="ORF">JCM16774_0979</name>
</gene>
<dbReference type="GO" id="GO:0016787">
    <property type="term" value="F:hydrolase activity"/>
    <property type="evidence" value="ECO:0007669"/>
    <property type="project" value="UniProtKB-KW"/>
</dbReference>
<dbReference type="STRING" id="714315.GCA_000516535_00970"/>
<keyword evidence="7 9" id="KW-0460">Magnesium</keyword>
<dbReference type="Gene3D" id="3.30.70.240">
    <property type="match status" value="1"/>
</dbReference>
<sequence length="92" mass="11034">MYVILVYDISTDDDGGRISRNIFKICKRYLTNVQKSVFEGEITPVLLRKLYLELRGFIRDDKDSVLLFKSRQEKWLEKEFWGLEDDKTSNFF</sequence>
<dbReference type="KEGG" id="lgo:JCM16774_0979"/>
<dbReference type="GO" id="GO:0046872">
    <property type="term" value="F:metal ion binding"/>
    <property type="evidence" value="ECO:0007669"/>
    <property type="project" value="UniProtKB-UniRule"/>
</dbReference>
<proteinExistence type="inferred from homology"/>
<evidence type="ECO:0000256" key="6">
    <source>
        <dbReference type="ARBA" id="ARBA00022801"/>
    </source>
</evidence>
<dbReference type="GO" id="GO:0043571">
    <property type="term" value="P:maintenance of CRISPR repeat elements"/>
    <property type="evidence" value="ECO:0007669"/>
    <property type="project" value="UniProtKB-UniRule"/>
</dbReference>
<dbReference type="PANTHER" id="PTHR34405:SF1">
    <property type="entry name" value="CRISPR-ASSOCIATED ENDORIBONUCLEASE CAS2"/>
    <property type="match status" value="1"/>
</dbReference>
<dbReference type="AlphaFoldDB" id="A0A510JA37"/>
<keyword evidence="5 9" id="KW-0255">Endonuclease</keyword>
<dbReference type="RefSeq" id="WP_006806652.1">
    <property type="nucleotide sequence ID" value="NZ_AP019822.1"/>
</dbReference>
<dbReference type="OrthoDB" id="279819at2"/>
<evidence type="ECO:0000256" key="9">
    <source>
        <dbReference type="HAMAP-Rule" id="MF_01471"/>
    </source>
</evidence>
<dbReference type="HAMAP" id="MF_01471">
    <property type="entry name" value="Cas2"/>
    <property type="match status" value="1"/>
</dbReference>
<feature type="binding site" evidence="9">
    <location>
        <position position="8"/>
    </location>
    <ligand>
        <name>Mg(2+)</name>
        <dbReference type="ChEBI" id="CHEBI:18420"/>
        <note>catalytic</note>
    </ligand>
</feature>
<dbReference type="GO" id="GO:0051607">
    <property type="term" value="P:defense response to virus"/>
    <property type="evidence" value="ECO:0007669"/>
    <property type="project" value="UniProtKB-UniRule"/>
</dbReference>
<dbReference type="InterPro" id="IPR021127">
    <property type="entry name" value="CRISPR_associated_Cas2"/>
</dbReference>
<protein>
    <recommendedName>
        <fullName evidence="9">CRISPR-associated endoribonuclease Cas2</fullName>
        <ecNumber evidence="9">3.1.-.-</ecNumber>
    </recommendedName>
</protein>
<reference evidence="10 11" key="1">
    <citation type="submission" date="2019-07" db="EMBL/GenBank/DDBJ databases">
        <title>Complete Genome Sequence of Leptotrichia goodfellowii Strain JCM 16774.</title>
        <authorList>
            <person name="Watanabe S."/>
            <person name="Cui L."/>
        </authorList>
    </citation>
    <scope>NUCLEOTIDE SEQUENCE [LARGE SCALE GENOMIC DNA]</scope>
    <source>
        <strain evidence="10 11">JCM16774</strain>
    </source>
</reference>
<dbReference type="GO" id="GO:0004521">
    <property type="term" value="F:RNA endonuclease activity"/>
    <property type="evidence" value="ECO:0007669"/>
    <property type="project" value="InterPro"/>
</dbReference>
<name>A0A510JA37_9FUSO</name>
<evidence type="ECO:0000313" key="11">
    <source>
        <dbReference type="Proteomes" id="UP000321606"/>
    </source>
</evidence>
<evidence type="ECO:0000256" key="2">
    <source>
        <dbReference type="ARBA" id="ARBA00009959"/>
    </source>
</evidence>
<comment type="subunit">
    <text evidence="9">Homodimer, forms a heterotetramer with a Cas1 homodimer.</text>
</comment>
<dbReference type="PANTHER" id="PTHR34405">
    <property type="entry name" value="CRISPR-ASSOCIATED ENDORIBONUCLEASE CAS2"/>
    <property type="match status" value="1"/>
</dbReference>
<keyword evidence="3 9" id="KW-0540">Nuclease</keyword>
<evidence type="ECO:0000256" key="5">
    <source>
        <dbReference type="ARBA" id="ARBA00022759"/>
    </source>
</evidence>
<evidence type="ECO:0000256" key="4">
    <source>
        <dbReference type="ARBA" id="ARBA00022723"/>
    </source>
</evidence>
<evidence type="ECO:0000256" key="7">
    <source>
        <dbReference type="ARBA" id="ARBA00022842"/>
    </source>
</evidence>
<evidence type="ECO:0000256" key="8">
    <source>
        <dbReference type="ARBA" id="ARBA00023118"/>
    </source>
</evidence>
<evidence type="ECO:0000256" key="3">
    <source>
        <dbReference type="ARBA" id="ARBA00022722"/>
    </source>
</evidence>
<accession>A0A510JA37</accession>
<dbReference type="CDD" id="cd09725">
    <property type="entry name" value="Cas2_I_II_III"/>
    <property type="match status" value="1"/>
</dbReference>
<dbReference type="EMBL" id="AP019822">
    <property type="protein sequence ID" value="BBM36047.1"/>
    <property type="molecule type" value="Genomic_DNA"/>
</dbReference>
<comment type="cofactor">
    <cofactor evidence="1 9">
        <name>Mg(2+)</name>
        <dbReference type="ChEBI" id="CHEBI:18420"/>
    </cofactor>
</comment>
<keyword evidence="8 9" id="KW-0051">Antiviral defense</keyword>
<keyword evidence="6 9" id="KW-0378">Hydrolase</keyword>
<dbReference type="EC" id="3.1.-.-" evidence="9"/>
<evidence type="ECO:0000256" key="1">
    <source>
        <dbReference type="ARBA" id="ARBA00001946"/>
    </source>
</evidence>
<evidence type="ECO:0000313" key="10">
    <source>
        <dbReference type="EMBL" id="BBM36047.1"/>
    </source>
</evidence>